<accession>A0A1M6F3Y8</accession>
<proteinExistence type="predicted"/>
<dbReference type="GO" id="GO:0016903">
    <property type="term" value="F:oxidoreductase activity, acting on the aldehyde or oxo group of donors"/>
    <property type="evidence" value="ECO:0007669"/>
    <property type="project" value="InterPro"/>
</dbReference>
<dbReference type="InterPro" id="IPR052198">
    <property type="entry name" value="IorB_Oxidoreductase"/>
</dbReference>
<dbReference type="Proteomes" id="UP000184080">
    <property type="component" value="Unassembled WGS sequence"/>
</dbReference>
<dbReference type="STRING" id="1121298.SAMN05444401_1802"/>
<dbReference type="OrthoDB" id="9789125at2"/>
<dbReference type="EMBL" id="FQZO01000002">
    <property type="protein sequence ID" value="SHI92464.1"/>
    <property type="molecule type" value="Genomic_DNA"/>
</dbReference>
<dbReference type="Pfam" id="PF01558">
    <property type="entry name" value="POR"/>
    <property type="match status" value="1"/>
</dbReference>
<evidence type="ECO:0000313" key="3">
    <source>
        <dbReference type="EMBL" id="SHI92464.1"/>
    </source>
</evidence>
<keyword evidence="1" id="KW-0560">Oxidoreductase</keyword>
<organism evidence="3 4">
    <name type="scientific">Clostridium amylolyticum</name>
    <dbReference type="NCBI Taxonomy" id="1121298"/>
    <lineage>
        <taxon>Bacteria</taxon>
        <taxon>Bacillati</taxon>
        <taxon>Bacillota</taxon>
        <taxon>Clostridia</taxon>
        <taxon>Eubacteriales</taxon>
        <taxon>Clostridiaceae</taxon>
        <taxon>Clostridium</taxon>
    </lineage>
</organism>
<dbReference type="SUPFAM" id="SSF53323">
    <property type="entry name" value="Pyruvate-ferredoxin oxidoreductase, PFOR, domain III"/>
    <property type="match status" value="1"/>
</dbReference>
<dbReference type="PANTHER" id="PTHR43854">
    <property type="entry name" value="INDOLEPYRUVATE OXIDOREDUCTASE SUBUNIT IORB"/>
    <property type="match status" value="1"/>
</dbReference>
<name>A0A1M6F3Y8_9CLOT</name>
<evidence type="ECO:0000256" key="1">
    <source>
        <dbReference type="ARBA" id="ARBA00023002"/>
    </source>
</evidence>
<dbReference type="Gene3D" id="3.40.920.10">
    <property type="entry name" value="Pyruvate-ferredoxin oxidoreductase, PFOR, domain III"/>
    <property type="match status" value="1"/>
</dbReference>
<dbReference type="RefSeq" id="WP_073005669.1">
    <property type="nucleotide sequence ID" value="NZ_FQZO01000002.1"/>
</dbReference>
<keyword evidence="3" id="KW-0670">Pyruvate</keyword>
<gene>
    <name evidence="3" type="ORF">SAMN05444401_1802</name>
</gene>
<dbReference type="InterPro" id="IPR002869">
    <property type="entry name" value="Pyrv_flavodox_OxRed_cen"/>
</dbReference>
<feature type="domain" description="Pyruvate/ketoisovalerate oxidoreductase catalytic" evidence="2">
    <location>
        <begin position="12"/>
        <end position="189"/>
    </location>
</feature>
<dbReference type="PANTHER" id="PTHR43854:SF1">
    <property type="entry name" value="INDOLEPYRUVATE OXIDOREDUCTASE SUBUNIT IORB"/>
    <property type="match status" value="1"/>
</dbReference>
<evidence type="ECO:0000259" key="2">
    <source>
        <dbReference type="Pfam" id="PF01558"/>
    </source>
</evidence>
<reference evidence="3 4" key="1">
    <citation type="submission" date="2016-11" db="EMBL/GenBank/DDBJ databases">
        <authorList>
            <person name="Jaros S."/>
            <person name="Januszkiewicz K."/>
            <person name="Wedrychowicz H."/>
        </authorList>
    </citation>
    <scope>NUCLEOTIDE SEQUENCE [LARGE SCALE GENOMIC DNA]</scope>
    <source>
        <strain evidence="3 4">DSM 21864</strain>
    </source>
</reference>
<protein>
    <submittedName>
        <fullName evidence="3">Indolepyruvate ferredoxin oxidoreductase beta subunit</fullName>
    </submittedName>
</protein>
<dbReference type="InterPro" id="IPR019752">
    <property type="entry name" value="Pyrv/ketoisovalerate_OxRed_cat"/>
</dbReference>
<evidence type="ECO:0000313" key="4">
    <source>
        <dbReference type="Proteomes" id="UP000184080"/>
    </source>
</evidence>
<keyword evidence="4" id="KW-1185">Reference proteome</keyword>
<dbReference type="AlphaFoldDB" id="A0A1M6F3Y8"/>
<sequence length="194" mass="21411">MGITNILISGVGGQGLVLATGIIAEAAFREGYDIKTSDVIGLSQRGGMVYGSVRFGDKVYSSSIPQGEADILLAMEQLEALRWCYMLSPKGKVIISEDIVYPNRVLLEKEEYPEAIAKTISEKGLEVISVKAKEKSKALGNIKVSNIYLIGALSKHLPFKEETWLEVIKEFVPPKTLDLNIKAFHEAREEYSFV</sequence>